<dbReference type="InterPro" id="IPR014710">
    <property type="entry name" value="RmlC-like_jellyroll"/>
</dbReference>
<name>D1NVK4_9BIFI</name>
<proteinExistence type="predicted"/>
<accession>D1NVK4</accession>
<dbReference type="SUPFAM" id="SSF51182">
    <property type="entry name" value="RmlC-like cupins"/>
    <property type="match status" value="1"/>
</dbReference>
<dbReference type="GO" id="GO:0003677">
    <property type="term" value="F:DNA binding"/>
    <property type="evidence" value="ECO:0007669"/>
    <property type="project" value="UniProtKB-KW"/>
</dbReference>
<feature type="compositionally biased region" description="Basic and acidic residues" evidence="2">
    <location>
        <begin position="123"/>
        <end position="135"/>
    </location>
</feature>
<sequence>MDAIRMTSAHTALMEQFPIEKDAIERHSIIENPLVQNELVVLDAGQEIAEHASDQLVIVTLINGSIEFTVQDTVQYMHGGDVIYMVPGELHKVKAMEQSYMSLTKINAKAVDCLEDEEAEKEAKALEKEEADAGKCDGCGCGK</sequence>
<feature type="domain" description="AraC-type arabinose-binding/dimerisation" evidence="3">
    <location>
        <begin position="45"/>
        <end position="97"/>
    </location>
</feature>
<dbReference type="InterPro" id="IPR003313">
    <property type="entry name" value="AraC-bd"/>
</dbReference>
<evidence type="ECO:0000256" key="2">
    <source>
        <dbReference type="SAM" id="MobiDB-lite"/>
    </source>
</evidence>
<dbReference type="Proteomes" id="UP000003656">
    <property type="component" value="Unassembled WGS sequence"/>
</dbReference>
<dbReference type="Gene3D" id="2.60.120.10">
    <property type="entry name" value="Jelly Rolls"/>
    <property type="match status" value="1"/>
</dbReference>
<comment type="caution">
    <text evidence="4">The sequence shown here is derived from an EMBL/GenBank/DDBJ whole genome shotgun (WGS) entry which is preliminary data.</text>
</comment>
<dbReference type="PANTHER" id="PTHR37694">
    <property type="entry name" value="SLR8022 PROTEIN"/>
    <property type="match status" value="1"/>
</dbReference>
<dbReference type="PANTHER" id="PTHR37694:SF1">
    <property type="entry name" value="SLR8022 PROTEIN"/>
    <property type="match status" value="1"/>
</dbReference>
<evidence type="ECO:0000256" key="1">
    <source>
        <dbReference type="ARBA" id="ARBA00023125"/>
    </source>
</evidence>
<evidence type="ECO:0000313" key="4">
    <source>
        <dbReference type="EMBL" id="EFA22856.1"/>
    </source>
</evidence>
<gene>
    <name evidence="5" type="ORF">BGLCM_0548</name>
    <name evidence="4" type="ORF">BIFGAL_03894</name>
</gene>
<dbReference type="InterPro" id="IPR011051">
    <property type="entry name" value="RmlC_Cupin_sf"/>
</dbReference>
<dbReference type="AlphaFoldDB" id="D1NVK4"/>
<feature type="region of interest" description="Disordered" evidence="2">
    <location>
        <begin position="123"/>
        <end position="143"/>
    </location>
</feature>
<reference evidence="4 6" key="1">
    <citation type="submission" date="2009-11" db="EMBL/GenBank/DDBJ databases">
        <authorList>
            <person name="Weinstock G."/>
            <person name="Sodergren E."/>
            <person name="Clifton S."/>
            <person name="Fulton L."/>
            <person name="Fulton B."/>
            <person name="Courtney L."/>
            <person name="Fronick C."/>
            <person name="Harrison M."/>
            <person name="Strong C."/>
            <person name="Farmer C."/>
            <person name="Delahaunty K."/>
            <person name="Markovic C."/>
            <person name="Hall O."/>
            <person name="Minx P."/>
            <person name="Tomlinson C."/>
            <person name="Mitreva M."/>
            <person name="Nelson J."/>
            <person name="Hou S."/>
            <person name="Wollam A."/>
            <person name="Pepin K.H."/>
            <person name="Johnson M."/>
            <person name="Bhonagiri V."/>
            <person name="Nash W.E."/>
            <person name="Warren W."/>
            <person name="Chinwalla A."/>
            <person name="Mardis E.R."/>
            <person name="Wilson R.K."/>
        </authorList>
    </citation>
    <scope>NUCLEOTIDE SEQUENCE [LARGE SCALE GENOMIC DNA]</scope>
    <source>
        <strain evidence="4 6">DSM 20093</strain>
    </source>
</reference>
<evidence type="ECO:0000313" key="7">
    <source>
        <dbReference type="Proteomes" id="UP000029074"/>
    </source>
</evidence>
<dbReference type="Proteomes" id="UP000029074">
    <property type="component" value="Unassembled WGS sequence"/>
</dbReference>
<keyword evidence="7" id="KW-1185">Reference proteome</keyword>
<reference evidence="5 7" key="2">
    <citation type="submission" date="2014-03" db="EMBL/GenBank/DDBJ databases">
        <title>Genomics of Bifidobacteria.</title>
        <authorList>
            <person name="Ventura M."/>
            <person name="Milani C."/>
            <person name="Lugli G.A."/>
        </authorList>
    </citation>
    <scope>NUCLEOTIDE SEQUENCE [LARGE SCALE GENOMIC DNA]</scope>
    <source>
        <strain evidence="5 7">LMG 11596</strain>
    </source>
</reference>
<dbReference type="Pfam" id="PF02311">
    <property type="entry name" value="AraC_binding"/>
    <property type="match status" value="1"/>
</dbReference>
<keyword evidence="1" id="KW-0238">DNA-binding</keyword>
<dbReference type="STRING" id="561180.BIFGAL_03894"/>
<organism evidence="4 6">
    <name type="scientific">Bifidobacterium gallicum DSM 20093 = LMG 11596</name>
    <dbReference type="NCBI Taxonomy" id="561180"/>
    <lineage>
        <taxon>Bacteria</taxon>
        <taxon>Bacillati</taxon>
        <taxon>Actinomycetota</taxon>
        <taxon>Actinomycetes</taxon>
        <taxon>Bifidobacteriales</taxon>
        <taxon>Bifidobacteriaceae</taxon>
        <taxon>Bifidobacterium</taxon>
    </lineage>
</organism>
<evidence type="ECO:0000313" key="5">
    <source>
        <dbReference type="EMBL" id="KFI59435.1"/>
    </source>
</evidence>
<dbReference type="RefSeq" id="WP_006295345.1">
    <property type="nucleotide sequence ID" value="NZ_ABXB03000003.1"/>
</dbReference>
<evidence type="ECO:0000313" key="6">
    <source>
        <dbReference type="Proteomes" id="UP000003656"/>
    </source>
</evidence>
<protein>
    <submittedName>
        <fullName evidence="5">Putative cupin region</fullName>
    </submittedName>
</protein>
<dbReference type="eggNOG" id="COG1917">
    <property type="taxonomic scope" value="Bacteria"/>
</dbReference>
<dbReference type="EMBL" id="ABXB03000003">
    <property type="protein sequence ID" value="EFA22856.1"/>
    <property type="molecule type" value="Genomic_DNA"/>
</dbReference>
<dbReference type="EMBL" id="JGYW01000003">
    <property type="protein sequence ID" value="KFI59435.1"/>
    <property type="molecule type" value="Genomic_DNA"/>
</dbReference>
<evidence type="ECO:0000259" key="3">
    <source>
        <dbReference type="Pfam" id="PF02311"/>
    </source>
</evidence>
<dbReference type="GO" id="GO:0006355">
    <property type="term" value="P:regulation of DNA-templated transcription"/>
    <property type="evidence" value="ECO:0007669"/>
    <property type="project" value="InterPro"/>
</dbReference>